<keyword evidence="1" id="KW-1133">Transmembrane helix</keyword>
<evidence type="ECO:0000313" key="4">
    <source>
        <dbReference type="Proteomes" id="UP000019402"/>
    </source>
</evidence>
<dbReference type="eggNOG" id="COG1216">
    <property type="taxonomic scope" value="Bacteria"/>
</dbReference>
<organism evidence="3 4">
    <name type="scientific">Saccharicrinis fermentans DSM 9555 = JCM 21142</name>
    <dbReference type="NCBI Taxonomy" id="869213"/>
    <lineage>
        <taxon>Bacteria</taxon>
        <taxon>Pseudomonadati</taxon>
        <taxon>Bacteroidota</taxon>
        <taxon>Bacteroidia</taxon>
        <taxon>Marinilabiliales</taxon>
        <taxon>Marinilabiliaceae</taxon>
        <taxon>Saccharicrinis</taxon>
    </lineage>
</organism>
<dbReference type="AlphaFoldDB" id="W7Y0E5"/>
<dbReference type="EMBL" id="BAMD01000001">
    <property type="protein sequence ID" value="GAF01417.1"/>
    <property type="molecule type" value="Genomic_DNA"/>
</dbReference>
<dbReference type="Gene3D" id="3.90.550.10">
    <property type="entry name" value="Spore Coat Polysaccharide Biosynthesis Protein SpsA, Chain A"/>
    <property type="match status" value="1"/>
</dbReference>
<protein>
    <submittedName>
        <fullName evidence="3">dTDP-Rha:alpha-D-GlcNAc-pyrophosphate polyprenol, alpha-3-L-rhamnosyltransferase</fullName>
    </submittedName>
</protein>
<proteinExistence type="predicted"/>
<dbReference type="PANTHER" id="PTHR43179:SF7">
    <property type="entry name" value="RHAMNOSYLTRANSFERASE WBBL"/>
    <property type="match status" value="1"/>
</dbReference>
<keyword evidence="1" id="KW-0472">Membrane</keyword>
<evidence type="ECO:0000313" key="3">
    <source>
        <dbReference type="EMBL" id="GAF01417.1"/>
    </source>
</evidence>
<name>W7Y0E5_9BACT</name>
<dbReference type="STRING" id="869213.GCA_000517085_04431"/>
<dbReference type="CDD" id="cd04186">
    <property type="entry name" value="GT_2_like_c"/>
    <property type="match status" value="1"/>
</dbReference>
<dbReference type="Proteomes" id="UP000019402">
    <property type="component" value="Unassembled WGS sequence"/>
</dbReference>
<evidence type="ECO:0000256" key="1">
    <source>
        <dbReference type="SAM" id="Phobius"/>
    </source>
</evidence>
<dbReference type="OrthoDB" id="9771846at2"/>
<feature type="transmembrane region" description="Helical" evidence="1">
    <location>
        <begin position="258"/>
        <end position="279"/>
    </location>
</feature>
<comment type="caution">
    <text evidence="3">The sequence shown here is derived from an EMBL/GenBank/DDBJ whole genome shotgun (WGS) entry which is preliminary data.</text>
</comment>
<keyword evidence="3" id="KW-0808">Transferase</keyword>
<dbReference type="Pfam" id="PF00535">
    <property type="entry name" value="Glycos_transf_2"/>
    <property type="match status" value="1"/>
</dbReference>
<dbReference type="GO" id="GO:0016740">
    <property type="term" value="F:transferase activity"/>
    <property type="evidence" value="ECO:0007669"/>
    <property type="project" value="UniProtKB-KW"/>
</dbReference>
<dbReference type="InterPro" id="IPR001173">
    <property type="entry name" value="Glyco_trans_2-like"/>
</dbReference>
<dbReference type="InterPro" id="IPR029044">
    <property type="entry name" value="Nucleotide-diphossugar_trans"/>
</dbReference>
<feature type="domain" description="Glycosyltransferase 2-like" evidence="2">
    <location>
        <begin position="4"/>
        <end position="189"/>
    </location>
</feature>
<sequence length="383" mass="43940">MKLSVIIVSYNSVHFLRLTLSSVFTACKDIEAEVFVVDNHSQDNTTEMVKNEFPLCKLITNKTNPGFAIANNLAIQKAKGQYVLILNPDTILGEDCLKKALSFIENKPRAAGLGIRMLDGSGCFLPESKRGIPSPWVSFTKVTGLSSLFPNSRYFGNYHKGYLHEKENHPIEILSGAFMLFKRDVLNHIGLLDEAFFMYGEDIDLSYRAIKNGYQNYYFSDVSIIHFKGESTVKDQTYVNRFHKAMIRFSWKHFSKSYGFLFKMLIYTGIYIIRLFSYLKNHRSQSQQAADKPDKRILILKSQLPSQDVIQILRKKFEVCIIKNLAKSKGGTLVFVQGIVSYSEMIHTMDTYKKKFKYRFLDPQKLMMIGSDHAFNTGLTLRL</sequence>
<dbReference type="RefSeq" id="WP_081736069.1">
    <property type="nucleotide sequence ID" value="NZ_BAMD01000001.1"/>
</dbReference>
<keyword evidence="1" id="KW-0812">Transmembrane</keyword>
<reference evidence="3 4" key="1">
    <citation type="journal article" date="2014" name="Genome Announc.">
        <title>Draft Genome Sequence of Cytophaga fermentans JCM 21142T, a Facultative Anaerobe Isolated from Marine Mud.</title>
        <authorList>
            <person name="Starns D."/>
            <person name="Oshima K."/>
            <person name="Suda W."/>
            <person name="Iino T."/>
            <person name="Yuki M."/>
            <person name="Inoue J."/>
            <person name="Kitamura K."/>
            <person name="Iida T."/>
            <person name="Darby A."/>
            <person name="Hattori M."/>
            <person name="Ohkuma M."/>
        </authorList>
    </citation>
    <scope>NUCLEOTIDE SEQUENCE [LARGE SCALE GENOMIC DNA]</scope>
    <source>
        <strain evidence="3 4">JCM 21142</strain>
    </source>
</reference>
<evidence type="ECO:0000259" key="2">
    <source>
        <dbReference type="Pfam" id="PF00535"/>
    </source>
</evidence>
<dbReference type="SUPFAM" id="SSF53448">
    <property type="entry name" value="Nucleotide-diphospho-sugar transferases"/>
    <property type="match status" value="1"/>
</dbReference>
<keyword evidence="4" id="KW-1185">Reference proteome</keyword>
<gene>
    <name evidence="3" type="ORF">JCM21142_23</name>
</gene>
<accession>W7Y0E5</accession>
<dbReference type="PANTHER" id="PTHR43179">
    <property type="entry name" value="RHAMNOSYLTRANSFERASE WBBL"/>
    <property type="match status" value="1"/>
</dbReference>